<sequence length="101" mass="11180">MILGQEHRPAIFPRKRQKARWRGNPDWYCASYAGLDLLAQAIAIWCSQVSLGSFARLFPRCAALSQRSFLRRAVSALSNGERMMAGGNYPAGPIIAVSAKR</sequence>
<organism evidence="1 2">
    <name type="scientific">Mesorhizobium delmotii</name>
    <dbReference type="NCBI Taxonomy" id="1631247"/>
    <lineage>
        <taxon>Bacteria</taxon>
        <taxon>Pseudomonadati</taxon>
        <taxon>Pseudomonadota</taxon>
        <taxon>Alphaproteobacteria</taxon>
        <taxon>Hyphomicrobiales</taxon>
        <taxon>Phyllobacteriaceae</taxon>
        <taxon>Mesorhizobium</taxon>
    </lineage>
</organism>
<dbReference type="Proteomes" id="UP000245698">
    <property type="component" value="Unassembled WGS sequence"/>
</dbReference>
<keyword evidence="2" id="KW-1185">Reference proteome</keyword>
<reference evidence="2" key="1">
    <citation type="submission" date="2016-12" db="EMBL/GenBank/DDBJ databases">
        <authorList>
            <person name="Brunel B."/>
        </authorList>
    </citation>
    <scope>NUCLEOTIDE SEQUENCE [LARGE SCALE GENOMIC DNA]</scope>
</reference>
<gene>
    <name evidence="1" type="ORF">BQ8482_340100</name>
</gene>
<dbReference type="EMBL" id="FUIG01000042">
    <property type="protein sequence ID" value="SJM33204.1"/>
    <property type="molecule type" value="Genomic_DNA"/>
</dbReference>
<evidence type="ECO:0008006" key="3">
    <source>
        <dbReference type="Google" id="ProtNLM"/>
    </source>
</evidence>
<dbReference type="AlphaFoldDB" id="A0A2P9APW1"/>
<accession>A0A2P9APW1</accession>
<evidence type="ECO:0000313" key="2">
    <source>
        <dbReference type="Proteomes" id="UP000245698"/>
    </source>
</evidence>
<evidence type="ECO:0000313" key="1">
    <source>
        <dbReference type="EMBL" id="SJM33204.1"/>
    </source>
</evidence>
<protein>
    <recommendedName>
        <fullName evidence="3">Transposase</fullName>
    </recommendedName>
</protein>
<proteinExistence type="predicted"/>
<name>A0A2P9APW1_9HYPH</name>